<dbReference type="Proteomes" id="UP000515308">
    <property type="component" value="Chromosome PVLDE_09"/>
</dbReference>
<protein>
    <submittedName>
        <fullName evidence="2">Fam-d protein</fullName>
    </submittedName>
</protein>
<feature type="chain" id="PRO_5027883579" evidence="1">
    <location>
        <begin position="22"/>
        <end position="258"/>
    </location>
</feature>
<dbReference type="Pfam" id="PF11675">
    <property type="entry name" value="DUF3271"/>
    <property type="match status" value="1"/>
</dbReference>
<dbReference type="InterPro" id="IPR021689">
    <property type="entry name" value="DUF3271"/>
</dbReference>
<accession>A0A6V7S5S6</accession>
<organism evidence="2 3">
    <name type="scientific">Plasmodium vinckei lentum</name>
    <dbReference type="NCBI Taxonomy" id="138297"/>
    <lineage>
        <taxon>Eukaryota</taxon>
        <taxon>Sar</taxon>
        <taxon>Alveolata</taxon>
        <taxon>Apicomplexa</taxon>
        <taxon>Aconoidasida</taxon>
        <taxon>Haemosporida</taxon>
        <taxon>Plasmodiidae</taxon>
        <taxon>Plasmodium</taxon>
        <taxon>Plasmodium (Vinckeia)</taxon>
    </lineage>
</organism>
<dbReference type="EMBL" id="LR865371">
    <property type="protein sequence ID" value="CAD2091898.1"/>
    <property type="molecule type" value="Genomic_DNA"/>
</dbReference>
<proteinExistence type="predicted"/>
<evidence type="ECO:0000313" key="2">
    <source>
        <dbReference type="EMBL" id="CAD2091898.1"/>
    </source>
</evidence>
<evidence type="ECO:0000313" key="3">
    <source>
        <dbReference type="Proteomes" id="UP000515308"/>
    </source>
</evidence>
<gene>
    <name evidence="2" type="ORF">PVLDE_0902930</name>
</gene>
<name>A0A6V7S5S6_PLAVN</name>
<dbReference type="VEuPathDB" id="PlasmoDB:PVLDE_0902930"/>
<feature type="signal peptide" evidence="1">
    <location>
        <begin position="1"/>
        <end position="21"/>
    </location>
</feature>
<reference evidence="2 3" key="1">
    <citation type="submission" date="2020-08" db="EMBL/GenBank/DDBJ databases">
        <authorList>
            <person name="Ramaprasad A."/>
        </authorList>
    </citation>
    <scope>NUCLEOTIDE SEQUENCE [LARGE SCALE GENOMIC DNA]</scope>
</reference>
<sequence length="258" mass="30424">MKMMKIILSLFILAISANVKAASFQSGNPNKSQLISYDSVAQPTVILECENKKHYKYLDLINDVLGKQSTNIKYAYDGGNYHMVLTGFDISIDNEAHYVKKFFCKKRTEAIQTGTKFFIAYLKNELRYISSRYMYKYDFENNYAVDLMDFAHDLKALIYDKFTYEYKHNLIKFRHEPENEKLKKKAWEFFLTLMRNSSLNIQGYFIKTRSDEHFMYLNQDGSLYFDITIAPFNVKATYDFEFPEFEVLEEGEAPLKKS</sequence>
<evidence type="ECO:0000256" key="1">
    <source>
        <dbReference type="SAM" id="SignalP"/>
    </source>
</evidence>
<keyword evidence="1" id="KW-0732">Signal</keyword>
<dbReference type="AlphaFoldDB" id="A0A6V7S5S6"/>